<feature type="compositionally biased region" description="Polar residues" evidence="1">
    <location>
        <begin position="347"/>
        <end position="359"/>
    </location>
</feature>
<dbReference type="EMBL" id="OU594960">
    <property type="protein sequence ID" value="CAG9283485.1"/>
    <property type="molecule type" value="Genomic_DNA"/>
</dbReference>
<feature type="compositionally biased region" description="Basic and acidic residues" evidence="1">
    <location>
        <begin position="64"/>
        <end position="76"/>
    </location>
</feature>
<feature type="compositionally biased region" description="Basic and acidic residues" evidence="1">
    <location>
        <begin position="143"/>
        <end position="163"/>
    </location>
</feature>
<feature type="compositionally biased region" description="Low complexity" evidence="1">
    <location>
        <begin position="111"/>
        <end position="125"/>
    </location>
</feature>
<organism evidence="2">
    <name type="scientific">Phaeodactylum tricornutum</name>
    <name type="common">Diatom</name>
    <dbReference type="NCBI Taxonomy" id="2850"/>
    <lineage>
        <taxon>Eukaryota</taxon>
        <taxon>Sar</taxon>
        <taxon>Stramenopiles</taxon>
        <taxon>Ochrophyta</taxon>
        <taxon>Bacillariophyta</taxon>
        <taxon>Bacillariophyceae</taxon>
        <taxon>Bacillariophycidae</taxon>
        <taxon>Naviculales</taxon>
        <taxon>Phaeodactylaceae</taxon>
        <taxon>Phaeodactylum</taxon>
    </lineage>
</organism>
<feature type="region of interest" description="Disordered" evidence="1">
    <location>
        <begin position="306"/>
        <end position="451"/>
    </location>
</feature>
<feature type="compositionally biased region" description="Polar residues" evidence="1">
    <location>
        <begin position="409"/>
        <end position="432"/>
    </location>
</feature>
<feature type="compositionally biased region" description="Polar residues" evidence="1">
    <location>
        <begin position="386"/>
        <end position="398"/>
    </location>
</feature>
<protein>
    <submittedName>
        <fullName evidence="2">Uncharacterized protein</fullName>
    </submittedName>
</protein>
<evidence type="ECO:0000256" key="1">
    <source>
        <dbReference type="SAM" id="MobiDB-lite"/>
    </source>
</evidence>
<dbReference type="Proteomes" id="UP000836788">
    <property type="component" value="Chromosome 19"/>
</dbReference>
<name>A0A8J9S6C3_PHATR</name>
<feature type="compositionally biased region" description="Low complexity" evidence="1">
    <location>
        <begin position="360"/>
        <end position="375"/>
    </location>
</feature>
<feature type="region of interest" description="Disordered" evidence="1">
    <location>
        <begin position="478"/>
        <end position="519"/>
    </location>
</feature>
<reference evidence="2" key="1">
    <citation type="submission" date="2022-02" db="EMBL/GenBank/DDBJ databases">
        <authorList>
            <person name="Giguere J D."/>
        </authorList>
    </citation>
    <scope>NUCLEOTIDE SEQUENCE</scope>
    <source>
        <strain evidence="2">CCAP 1055/1</strain>
    </source>
</reference>
<feature type="compositionally biased region" description="Basic and acidic residues" evidence="1">
    <location>
        <begin position="439"/>
        <end position="451"/>
    </location>
</feature>
<feature type="compositionally biased region" description="Basic and acidic residues" evidence="1">
    <location>
        <begin position="313"/>
        <end position="345"/>
    </location>
</feature>
<feature type="compositionally biased region" description="Low complexity" evidence="1">
    <location>
        <begin position="483"/>
        <end position="497"/>
    </location>
</feature>
<feature type="region of interest" description="Disordered" evidence="1">
    <location>
        <begin position="111"/>
        <end position="271"/>
    </location>
</feature>
<evidence type="ECO:0000313" key="2">
    <source>
        <dbReference type="EMBL" id="CAG9283485.1"/>
    </source>
</evidence>
<feature type="compositionally biased region" description="Low complexity" evidence="1">
    <location>
        <begin position="170"/>
        <end position="183"/>
    </location>
</feature>
<proteinExistence type="predicted"/>
<accession>A0A8J9S6C3</accession>
<feature type="compositionally biased region" description="Polar residues" evidence="1">
    <location>
        <begin position="190"/>
        <end position="202"/>
    </location>
</feature>
<dbReference type="AlphaFoldDB" id="A0A8J9S6C3"/>
<feature type="region of interest" description="Disordered" evidence="1">
    <location>
        <begin position="63"/>
        <end position="85"/>
    </location>
</feature>
<feature type="compositionally biased region" description="Basic residues" evidence="1">
    <location>
        <begin position="508"/>
        <end position="518"/>
    </location>
</feature>
<sequence>MVVTPSHATREASKDAYELNMAVAVLFFLRRSKFERSANLFQTELRETYGNFNGKTFKGTLRWEPLEQKSPFPEKGDNEDESYISEDSDDFEWKHFDSNLVKMRVGDHFVGDSGSDSSSSSDSTSELTASHVKMNIRCTTRQPNKDGARDESGIIDVDKKQLRTLDGSESDSTGDSKSSGEGDCIPKQGHASNKFASASSSRPALIAQHLKPLPKGRNFLDSDSDSSSSEEQRAKPLPKGRTFLDSDSDSSSSEDSAQKKKPPIMAQRLVRREPQLCSIDIMPTKIAATKNLPKYDSLNRKKKLASQVKYRAKVLDDSDKSSEDERRERTKYPAHKISNDVEKVGSRVSNSISAQIVTQNDCNDSSSSSNESDSTASDEEIRSGSVWRSRQSITSINNEKNKESARVDVSSSQQDVKLQKMNYNVQNLSTRTAPLKANGQEKADKNRDAESHFSNTLKAALSNLRTVAENSILHKTNGLACTSDSSSNSSESSSSTSEIYKNPYPIRSKARERKRLPRRSQSLDIESLSFLSTCRGMKRSVSFSDDDKVAEIPRYEAQSKSELFYNKADIRRFTVDEQTRRQEEQTEKMAMMLKLYLLAKKS</sequence>
<gene>
    <name evidence="2" type="ORF">PTTT1_LOCUS22954</name>
</gene>